<dbReference type="RefSeq" id="WP_281378328.1">
    <property type="nucleotide sequence ID" value="NZ_JACHFN010000011.1"/>
</dbReference>
<evidence type="ECO:0000313" key="2">
    <source>
        <dbReference type="Proteomes" id="UP000525389"/>
    </source>
</evidence>
<organism evidence="1 2">
    <name type="scientific">Deinococcus budaensis</name>
    <dbReference type="NCBI Taxonomy" id="1665626"/>
    <lineage>
        <taxon>Bacteria</taxon>
        <taxon>Thermotogati</taxon>
        <taxon>Deinococcota</taxon>
        <taxon>Deinococci</taxon>
        <taxon>Deinococcales</taxon>
        <taxon>Deinococcaceae</taxon>
        <taxon>Deinococcus</taxon>
    </lineage>
</organism>
<evidence type="ECO:0000313" key="1">
    <source>
        <dbReference type="EMBL" id="MBB5235308.1"/>
    </source>
</evidence>
<accession>A0A7W8LQX1</accession>
<protein>
    <submittedName>
        <fullName evidence="1">Uncharacterized protein</fullName>
    </submittedName>
</protein>
<keyword evidence="2" id="KW-1185">Reference proteome</keyword>
<gene>
    <name evidence="1" type="ORF">HNQ09_002762</name>
</gene>
<reference evidence="1 2" key="1">
    <citation type="submission" date="2020-08" db="EMBL/GenBank/DDBJ databases">
        <title>Genomic Encyclopedia of Type Strains, Phase IV (KMG-IV): sequencing the most valuable type-strain genomes for metagenomic binning, comparative biology and taxonomic classification.</title>
        <authorList>
            <person name="Goeker M."/>
        </authorList>
    </citation>
    <scope>NUCLEOTIDE SEQUENCE [LARGE SCALE GENOMIC DNA]</scope>
    <source>
        <strain evidence="1 2">DSM 101791</strain>
    </source>
</reference>
<comment type="caution">
    <text evidence="1">The sequence shown here is derived from an EMBL/GenBank/DDBJ whole genome shotgun (WGS) entry which is preliminary data.</text>
</comment>
<proteinExistence type="predicted"/>
<dbReference type="EMBL" id="JACHFN010000011">
    <property type="protein sequence ID" value="MBB5235308.1"/>
    <property type="molecule type" value="Genomic_DNA"/>
</dbReference>
<dbReference type="Proteomes" id="UP000525389">
    <property type="component" value="Unassembled WGS sequence"/>
</dbReference>
<name>A0A7W8LQX1_9DEIO</name>
<dbReference type="AlphaFoldDB" id="A0A7W8LQX1"/>
<sequence>MRVFLIRLLTRRSPARPSPARPAPPAITDLDLLRALGCDE</sequence>